<evidence type="ECO:0000259" key="2">
    <source>
        <dbReference type="Pfam" id="PF02337"/>
    </source>
</evidence>
<dbReference type="SUPFAM" id="SSF47836">
    <property type="entry name" value="Retroviral matrix proteins"/>
    <property type="match status" value="1"/>
</dbReference>
<evidence type="ECO:0000313" key="5">
    <source>
        <dbReference type="Proteomes" id="UP000008225"/>
    </source>
</evidence>
<dbReference type="InterPro" id="IPR008919">
    <property type="entry name" value="Retrov_capsid_N"/>
</dbReference>
<dbReference type="GeneTree" id="ENSGT00940000162994"/>
<dbReference type="Gene3D" id="1.10.375.10">
    <property type="entry name" value="Human Immunodeficiency Virus Type 1 Capsid Protein"/>
    <property type="match status" value="1"/>
</dbReference>
<dbReference type="InterPro" id="IPR008916">
    <property type="entry name" value="Retrov_capsid_C"/>
</dbReference>
<feature type="domain" description="Retroviral nucleocapsid Gag protein p24 C-terminal" evidence="3">
    <location>
        <begin position="380"/>
        <end position="412"/>
    </location>
</feature>
<dbReference type="SUPFAM" id="SSF47943">
    <property type="entry name" value="Retrovirus capsid protein, N-terminal core domain"/>
    <property type="match status" value="1"/>
</dbReference>
<evidence type="ECO:0000256" key="1">
    <source>
        <dbReference type="SAM" id="MobiDB-lite"/>
    </source>
</evidence>
<dbReference type="InterPro" id="IPR010999">
    <property type="entry name" value="Retrovr_matrix"/>
</dbReference>
<dbReference type="Gene3D" id="1.10.150.490">
    <property type="entry name" value="Retroviral GAG p10 protein"/>
    <property type="match status" value="1"/>
</dbReference>
<accession>A0A5F4W0A3</accession>
<dbReference type="AlphaFoldDB" id="A0A5F4W0A3"/>
<dbReference type="InterPro" id="IPR003322">
    <property type="entry name" value="B_retro_matrix"/>
</dbReference>
<name>A0A5F4W0A3_CALJA</name>
<feature type="domain" description="Beta-retroviral matrix protein" evidence="2">
    <location>
        <begin position="9"/>
        <end position="90"/>
    </location>
</feature>
<dbReference type="GO" id="GO:0005198">
    <property type="term" value="F:structural molecule activity"/>
    <property type="evidence" value="ECO:0007669"/>
    <property type="project" value="InterPro"/>
</dbReference>
<dbReference type="Gene3D" id="1.10.1200.30">
    <property type="match status" value="1"/>
</dbReference>
<feature type="region of interest" description="Disordered" evidence="1">
    <location>
        <begin position="111"/>
        <end position="153"/>
    </location>
</feature>
<dbReference type="InterPro" id="IPR038124">
    <property type="entry name" value="B_retro_matrix_sf"/>
</dbReference>
<evidence type="ECO:0000313" key="4">
    <source>
        <dbReference type="Ensembl" id="ENSCJAP00000071246.2"/>
    </source>
</evidence>
<dbReference type="InParanoid" id="A0A5F4W0A3"/>
<sequence length="415" mass="45374">MGQSESKNKLMFTKLLHQMLRKRGVDVKKKHVSKFLEIVYVLCPWVPEEGSLDESTWSKIGTKIEEYAAAHQFSPQAELLLSVWPHLRQAICLPHCFPGVSLASSSSSFSCKSNPDGGGGGGNLPPCNPLNEPDSALGVGPEARNGGAPDEKIGAGAEISASESAQVRASAVPSISTLEELSRLLASLSKPQAFPAVTTLSSKPVVCSMPREPILATTYAFESMRQGFPDSDLHLVCPVIEVTNQNGEIVRHYEPIPPKFMKDFKEAVTNYGPTAPYTLSLLENFGTQAMTPADWHRIANACLSGGDYLLWKAYYDDAAFELAEKNERQRVGVNLQMLKGTGDYESVQAQVALPEAAFGQVNALALRAWRKLPTHGEFTDEITKIKQGNEEPYQNFISRLMQAVKRQFGDSESAQ</sequence>
<protein>
    <submittedName>
        <fullName evidence="4">Uncharacterized protein</fullName>
    </submittedName>
</protein>
<evidence type="ECO:0000259" key="3">
    <source>
        <dbReference type="Pfam" id="PF19317"/>
    </source>
</evidence>
<dbReference type="Bgee" id="ENSCJAG00000063239">
    <property type="expression patterns" value="Expressed in cerebellum and 5 other cell types or tissues"/>
</dbReference>
<reference evidence="4" key="1">
    <citation type="submission" date="2009-03" db="EMBL/GenBank/DDBJ databases">
        <authorList>
            <person name="Warren W."/>
            <person name="Ye L."/>
            <person name="Minx P."/>
            <person name="Worley K."/>
            <person name="Gibbs R."/>
            <person name="Wilson R.K."/>
        </authorList>
    </citation>
    <scope>NUCLEOTIDE SEQUENCE [LARGE SCALE GENOMIC DNA]</scope>
</reference>
<reference evidence="4" key="2">
    <citation type="submission" date="2025-08" db="UniProtKB">
        <authorList>
            <consortium name="Ensembl"/>
        </authorList>
    </citation>
    <scope>IDENTIFICATION</scope>
</reference>
<organism evidence="4 5">
    <name type="scientific">Callithrix jacchus</name>
    <name type="common">White-tufted-ear marmoset</name>
    <name type="synonym">Simia Jacchus</name>
    <dbReference type="NCBI Taxonomy" id="9483"/>
    <lineage>
        <taxon>Eukaryota</taxon>
        <taxon>Metazoa</taxon>
        <taxon>Chordata</taxon>
        <taxon>Craniata</taxon>
        <taxon>Vertebrata</taxon>
        <taxon>Euteleostomi</taxon>
        <taxon>Mammalia</taxon>
        <taxon>Eutheria</taxon>
        <taxon>Euarchontoglires</taxon>
        <taxon>Primates</taxon>
        <taxon>Haplorrhini</taxon>
        <taxon>Platyrrhini</taxon>
        <taxon>Cebidae</taxon>
        <taxon>Callitrichinae</taxon>
        <taxon>Callithrix</taxon>
        <taxon>Callithrix</taxon>
    </lineage>
</organism>
<reference evidence="4" key="3">
    <citation type="submission" date="2025-09" db="UniProtKB">
        <authorList>
            <consortium name="Ensembl"/>
        </authorList>
    </citation>
    <scope>IDENTIFICATION</scope>
</reference>
<dbReference type="InterPro" id="IPR050195">
    <property type="entry name" value="Primate_lentivir_Gag_pol-like"/>
</dbReference>
<proteinExistence type="predicted"/>
<dbReference type="GO" id="GO:0016032">
    <property type="term" value="P:viral process"/>
    <property type="evidence" value="ECO:0007669"/>
    <property type="project" value="InterPro"/>
</dbReference>
<dbReference type="Pfam" id="PF19317">
    <property type="entry name" value="Gag_p24_C"/>
    <property type="match status" value="1"/>
</dbReference>
<dbReference type="SUPFAM" id="SSF47353">
    <property type="entry name" value="Retrovirus capsid dimerization domain-like"/>
    <property type="match status" value="1"/>
</dbReference>
<dbReference type="Ensembl" id="ENSCJAT00000116437.2">
    <property type="protein sequence ID" value="ENSCJAP00000071246.2"/>
    <property type="gene ID" value="ENSCJAG00000063239.2"/>
</dbReference>
<dbReference type="Proteomes" id="UP000008225">
    <property type="component" value="Chromosome 5"/>
</dbReference>
<dbReference type="OMA" id="PADWHRI"/>
<dbReference type="PANTHER" id="PTHR40389">
    <property type="entry name" value="ENDOGENOUS RETROVIRUS GROUP K MEMBER 24 GAG POLYPROTEIN-RELATED"/>
    <property type="match status" value="1"/>
</dbReference>
<keyword evidence="5" id="KW-1185">Reference proteome</keyword>
<dbReference type="InterPro" id="IPR045345">
    <property type="entry name" value="Gag_p24_C"/>
</dbReference>
<dbReference type="PANTHER" id="PTHR40389:SF3">
    <property type="entry name" value="IGE-BINDING PROTEIN"/>
    <property type="match status" value="1"/>
</dbReference>
<dbReference type="Pfam" id="PF00607">
    <property type="entry name" value="Gag_p24"/>
    <property type="match status" value="1"/>
</dbReference>
<dbReference type="Pfam" id="PF02337">
    <property type="entry name" value="Gag_p10"/>
    <property type="match status" value="1"/>
</dbReference>